<dbReference type="Pfam" id="PF02645">
    <property type="entry name" value="DegV"/>
    <property type="match status" value="1"/>
</dbReference>
<keyword evidence="1" id="KW-0446">Lipid-binding</keyword>
<protein>
    <submittedName>
        <fullName evidence="2">DegV family protein with EDD domain</fullName>
    </submittedName>
</protein>
<evidence type="ECO:0000313" key="2">
    <source>
        <dbReference type="EMBL" id="MBP2017336.1"/>
    </source>
</evidence>
<evidence type="ECO:0000256" key="1">
    <source>
        <dbReference type="ARBA" id="ARBA00023121"/>
    </source>
</evidence>
<dbReference type="Gene3D" id="3.30.1180.10">
    <property type="match status" value="1"/>
</dbReference>
<evidence type="ECO:0000313" key="3">
    <source>
        <dbReference type="Proteomes" id="UP001519289"/>
    </source>
</evidence>
<dbReference type="PROSITE" id="PS51482">
    <property type="entry name" value="DEGV"/>
    <property type="match status" value="1"/>
</dbReference>
<sequence>MPGIRIITDSTADLSPELLAANDVRVVPLLVQFDEESYRDGVEMNPDRLFRMVAERNKLPKTASPGPAAFREAFAEATADGSQALFIGISAKFSATLQNAQIAASEFPEGQVRVFDSRNLSTGIGLQVLHACDLVRAGKSMEEILADLEAYQAGVRTAFVIDTMEYLHKGGRCSGVAALVGTLLKIRPVISVVDGGMIVAAKVRGARRKALEWMLERFAEDAAKGRVRPERVFVTSPDAPHEDAPYMVEEVRRILPDVKEVIVTRAGAVIGSHCGPGTIGILYATK</sequence>
<dbReference type="InterPro" id="IPR050270">
    <property type="entry name" value="DegV_domain_contain"/>
</dbReference>
<proteinExistence type="predicted"/>
<dbReference type="NCBIfam" id="TIGR00762">
    <property type="entry name" value="DegV"/>
    <property type="match status" value="1"/>
</dbReference>
<organism evidence="2 3">
    <name type="scientific">Symbiobacterium terraclitae</name>
    <dbReference type="NCBI Taxonomy" id="557451"/>
    <lineage>
        <taxon>Bacteria</taxon>
        <taxon>Bacillati</taxon>
        <taxon>Bacillota</taxon>
        <taxon>Clostridia</taxon>
        <taxon>Eubacteriales</taxon>
        <taxon>Symbiobacteriaceae</taxon>
        <taxon>Symbiobacterium</taxon>
    </lineage>
</organism>
<dbReference type="RefSeq" id="WP_209465483.1">
    <property type="nucleotide sequence ID" value="NZ_JAGGLG010000004.1"/>
</dbReference>
<comment type="caution">
    <text evidence="2">The sequence shown here is derived from an EMBL/GenBank/DDBJ whole genome shotgun (WGS) entry which is preliminary data.</text>
</comment>
<dbReference type="PANTHER" id="PTHR33434">
    <property type="entry name" value="DEGV DOMAIN-CONTAINING PROTEIN DR_1986-RELATED"/>
    <property type="match status" value="1"/>
</dbReference>
<dbReference type="PANTHER" id="PTHR33434:SF2">
    <property type="entry name" value="FATTY ACID-BINDING PROTEIN TM_1468"/>
    <property type="match status" value="1"/>
</dbReference>
<reference evidence="2 3" key="1">
    <citation type="submission" date="2021-03" db="EMBL/GenBank/DDBJ databases">
        <title>Genomic Encyclopedia of Type Strains, Phase IV (KMG-IV): sequencing the most valuable type-strain genomes for metagenomic binning, comparative biology and taxonomic classification.</title>
        <authorList>
            <person name="Goeker M."/>
        </authorList>
    </citation>
    <scope>NUCLEOTIDE SEQUENCE [LARGE SCALE GENOMIC DNA]</scope>
    <source>
        <strain evidence="2 3">DSM 27138</strain>
    </source>
</reference>
<name>A0ABS4JP65_9FIRM</name>
<keyword evidence="3" id="KW-1185">Reference proteome</keyword>
<dbReference type="Proteomes" id="UP001519289">
    <property type="component" value="Unassembled WGS sequence"/>
</dbReference>
<dbReference type="SUPFAM" id="SSF82549">
    <property type="entry name" value="DAK1/DegV-like"/>
    <property type="match status" value="1"/>
</dbReference>
<gene>
    <name evidence="2" type="ORF">J2Z79_000719</name>
</gene>
<dbReference type="EMBL" id="JAGGLG010000004">
    <property type="protein sequence ID" value="MBP2017336.1"/>
    <property type="molecule type" value="Genomic_DNA"/>
</dbReference>
<dbReference type="InterPro" id="IPR003797">
    <property type="entry name" value="DegV"/>
</dbReference>
<accession>A0ABS4JP65</accession>
<dbReference type="Gene3D" id="3.40.50.10170">
    <property type="match status" value="1"/>
</dbReference>
<dbReference type="InterPro" id="IPR043168">
    <property type="entry name" value="DegV_C"/>
</dbReference>